<dbReference type="AlphaFoldDB" id="A0A7V9Z7P0"/>
<reference evidence="1 2" key="1">
    <citation type="submission" date="2020-07" db="EMBL/GenBank/DDBJ databases">
        <title>Genomic Encyclopedia of Type Strains, Phase IV (KMG-IV): sequencing the most valuable type-strain genomes for metagenomic binning, comparative biology and taxonomic classification.</title>
        <authorList>
            <person name="Goeker M."/>
        </authorList>
    </citation>
    <scope>NUCLEOTIDE SEQUENCE [LARGE SCALE GENOMIC DNA]</scope>
    <source>
        <strain evidence="1 2">DSM 15730</strain>
    </source>
</reference>
<keyword evidence="2" id="KW-1185">Reference proteome</keyword>
<proteinExistence type="predicted"/>
<dbReference type="Proteomes" id="UP000523087">
    <property type="component" value="Unassembled WGS sequence"/>
</dbReference>
<organism evidence="1 2">
    <name type="scientific">Thermaerobacillus caldiproteolyticus</name>
    <dbReference type="NCBI Taxonomy" id="247480"/>
    <lineage>
        <taxon>Bacteria</taxon>
        <taxon>Bacillati</taxon>
        <taxon>Bacillota</taxon>
        <taxon>Bacilli</taxon>
        <taxon>Bacillales</taxon>
        <taxon>Anoxybacillaceae</taxon>
        <taxon>Thermaerobacillus</taxon>
    </lineage>
</organism>
<evidence type="ECO:0000313" key="2">
    <source>
        <dbReference type="Proteomes" id="UP000523087"/>
    </source>
</evidence>
<comment type="caution">
    <text evidence="1">The sequence shown here is derived from an EMBL/GenBank/DDBJ whole genome shotgun (WGS) entry which is preliminary data.</text>
</comment>
<sequence length="98" mass="11264">MAAMRELGKLRRQRVKVDVDVSGALKGLKTLRREADATLKAFERVRDIKYTATTVIQDAVDSEPFAERIRKEIVERSNALKERIGAKRQCLSKQQIFF</sequence>
<name>A0A7V9Z7P0_9BACL</name>
<accession>A0A7V9Z7P0</accession>
<dbReference type="RefSeq" id="WP_181556377.1">
    <property type="nucleotide sequence ID" value="NZ_JACDUT010000007.1"/>
</dbReference>
<dbReference type="EMBL" id="JACDUT010000007">
    <property type="protein sequence ID" value="MBA2875582.1"/>
    <property type="molecule type" value="Genomic_DNA"/>
</dbReference>
<evidence type="ECO:0000313" key="1">
    <source>
        <dbReference type="EMBL" id="MBA2875582.1"/>
    </source>
</evidence>
<protein>
    <submittedName>
        <fullName evidence="1">Uncharacterized protein</fullName>
    </submittedName>
</protein>
<gene>
    <name evidence="1" type="ORF">HNR31_002372</name>
</gene>